<dbReference type="PANTHER" id="PTHR36514:SF3">
    <property type="entry name" value="ASCARIS SUUM EPICUTICLIN PROTEIN RELATED"/>
    <property type="match status" value="1"/>
</dbReference>
<name>A0AAV5W1Q0_9BILA</name>
<comment type="caution">
    <text evidence="2">The sequence shown here is derived from an EMBL/GenBank/DDBJ whole genome shotgun (WGS) entry which is preliminary data.</text>
</comment>
<keyword evidence="1" id="KW-0732">Signal</keyword>
<evidence type="ECO:0000313" key="2">
    <source>
        <dbReference type="EMBL" id="GMT23844.1"/>
    </source>
</evidence>
<dbReference type="EMBL" id="BTSY01000004">
    <property type="protein sequence ID" value="GMT23844.1"/>
    <property type="molecule type" value="Genomic_DNA"/>
</dbReference>
<protein>
    <recommendedName>
        <fullName evidence="4">CC domain-containing protein</fullName>
    </recommendedName>
</protein>
<evidence type="ECO:0000256" key="1">
    <source>
        <dbReference type="SAM" id="SignalP"/>
    </source>
</evidence>
<organism evidence="2 3">
    <name type="scientific">Pristionchus fissidentatus</name>
    <dbReference type="NCBI Taxonomy" id="1538716"/>
    <lineage>
        <taxon>Eukaryota</taxon>
        <taxon>Metazoa</taxon>
        <taxon>Ecdysozoa</taxon>
        <taxon>Nematoda</taxon>
        <taxon>Chromadorea</taxon>
        <taxon>Rhabditida</taxon>
        <taxon>Rhabditina</taxon>
        <taxon>Diplogasteromorpha</taxon>
        <taxon>Diplogasteroidea</taxon>
        <taxon>Neodiplogasteridae</taxon>
        <taxon>Pristionchus</taxon>
    </lineage>
</organism>
<dbReference type="PANTHER" id="PTHR36514">
    <property type="entry name" value="PROTEIN CBG00436"/>
    <property type="match status" value="1"/>
</dbReference>
<proteinExistence type="predicted"/>
<evidence type="ECO:0000313" key="3">
    <source>
        <dbReference type="Proteomes" id="UP001432322"/>
    </source>
</evidence>
<dbReference type="AlphaFoldDB" id="A0AAV5W1Q0"/>
<sequence length="92" mass="9995">MNFSLVLLFSSALLVAADNQVTDFTNREVVGNCVNELCPPSYKCTLGVCHRAIRVRKAGAPAIGPCINTKCPDEYICEHSENLCYSTEPASN</sequence>
<feature type="signal peptide" evidence="1">
    <location>
        <begin position="1"/>
        <end position="17"/>
    </location>
</feature>
<evidence type="ECO:0008006" key="4">
    <source>
        <dbReference type="Google" id="ProtNLM"/>
    </source>
</evidence>
<gene>
    <name evidence="2" type="ORF">PFISCL1PPCAC_15141</name>
</gene>
<accession>A0AAV5W1Q0</accession>
<reference evidence="2" key="1">
    <citation type="submission" date="2023-10" db="EMBL/GenBank/DDBJ databases">
        <title>Genome assembly of Pristionchus species.</title>
        <authorList>
            <person name="Yoshida K."/>
            <person name="Sommer R.J."/>
        </authorList>
    </citation>
    <scope>NUCLEOTIDE SEQUENCE</scope>
    <source>
        <strain evidence="2">RS5133</strain>
    </source>
</reference>
<feature type="chain" id="PRO_5043921592" description="CC domain-containing protein" evidence="1">
    <location>
        <begin position="18"/>
        <end position="92"/>
    </location>
</feature>
<dbReference type="Proteomes" id="UP001432322">
    <property type="component" value="Unassembled WGS sequence"/>
</dbReference>
<keyword evidence="3" id="KW-1185">Reference proteome</keyword>